<evidence type="ECO:0000256" key="3">
    <source>
        <dbReference type="ARBA" id="ARBA00006094"/>
    </source>
</evidence>
<comment type="subcellular location">
    <subcellularLocation>
        <location evidence="2">Cytoplasm</location>
    </subcellularLocation>
    <subcellularLocation>
        <location evidence="1">Nucleus</location>
    </subcellularLocation>
</comment>
<dbReference type="GO" id="GO:0005634">
    <property type="term" value="C:nucleus"/>
    <property type="evidence" value="ECO:0007669"/>
    <property type="project" value="UniProtKB-SubCell"/>
</dbReference>
<evidence type="ECO:0000256" key="8">
    <source>
        <dbReference type="ARBA" id="ARBA00022927"/>
    </source>
</evidence>
<dbReference type="GO" id="GO:0005737">
    <property type="term" value="C:cytoplasm"/>
    <property type="evidence" value="ECO:0007669"/>
    <property type="project" value="UniProtKB-SubCell"/>
</dbReference>
<organism evidence="13 14">
    <name type="scientific">Chrysophaeum taylorii</name>
    <dbReference type="NCBI Taxonomy" id="2483200"/>
    <lineage>
        <taxon>Eukaryota</taxon>
        <taxon>Sar</taxon>
        <taxon>Stramenopiles</taxon>
        <taxon>Ochrophyta</taxon>
        <taxon>Pelagophyceae</taxon>
        <taxon>Pelagomonadales</taxon>
        <taxon>Pelagomonadaceae</taxon>
        <taxon>Chrysophaeum</taxon>
    </lineage>
</organism>
<dbReference type="PANTHER" id="PTHR13135:SF0">
    <property type="entry name" value="PHOSPHORYLATED ADAPTER RNA EXPORT PROTEIN"/>
    <property type="match status" value="1"/>
</dbReference>
<evidence type="ECO:0000313" key="14">
    <source>
        <dbReference type="Proteomes" id="UP001230188"/>
    </source>
</evidence>
<dbReference type="InterPro" id="IPR019385">
    <property type="entry name" value="PHAX_RNA-binding_domain"/>
</dbReference>
<evidence type="ECO:0000256" key="9">
    <source>
        <dbReference type="ARBA" id="ARBA00023242"/>
    </source>
</evidence>
<dbReference type="AlphaFoldDB" id="A0AAD7U6V1"/>
<keyword evidence="9" id="KW-0539">Nucleus</keyword>
<evidence type="ECO:0000256" key="4">
    <source>
        <dbReference type="ARBA" id="ARBA00016856"/>
    </source>
</evidence>
<evidence type="ECO:0000256" key="2">
    <source>
        <dbReference type="ARBA" id="ARBA00004496"/>
    </source>
</evidence>
<dbReference type="Gene3D" id="1.10.10.1440">
    <property type="entry name" value="PHAX RNA-binding domain"/>
    <property type="match status" value="1"/>
</dbReference>
<comment type="caution">
    <text evidence="13">The sequence shown here is derived from an EMBL/GenBank/DDBJ whole genome shotgun (WGS) entry which is preliminary data.</text>
</comment>
<evidence type="ECO:0000256" key="6">
    <source>
        <dbReference type="ARBA" id="ARBA00022490"/>
    </source>
</evidence>
<feature type="region of interest" description="Disordered" evidence="11">
    <location>
        <begin position="55"/>
        <end position="74"/>
    </location>
</feature>
<comment type="similarity">
    <text evidence="3">Belongs to the PHAX family.</text>
</comment>
<reference evidence="13" key="1">
    <citation type="submission" date="2023-01" db="EMBL/GenBank/DDBJ databases">
        <title>Metagenome sequencing of chrysophaentin producing Chrysophaeum taylorii.</title>
        <authorList>
            <person name="Davison J."/>
            <person name="Bewley C."/>
        </authorList>
    </citation>
    <scope>NUCLEOTIDE SEQUENCE</scope>
    <source>
        <strain evidence="13">NIES-1699</strain>
    </source>
</reference>
<dbReference type="Pfam" id="PF10258">
    <property type="entry name" value="PHAX_RNA-bd"/>
    <property type="match status" value="1"/>
</dbReference>
<evidence type="ECO:0000256" key="5">
    <source>
        <dbReference type="ARBA" id="ARBA00022448"/>
    </source>
</evidence>
<name>A0AAD7U6V1_9STRA</name>
<evidence type="ECO:0000313" key="13">
    <source>
        <dbReference type="EMBL" id="KAJ8598930.1"/>
    </source>
</evidence>
<dbReference type="Proteomes" id="UP001230188">
    <property type="component" value="Unassembled WGS sequence"/>
</dbReference>
<feature type="compositionally biased region" description="Basic residues" evidence="11">
    <location>
        <begin position="156"/>
        <end position="170"/>
    </location>
</feature>
<keyword evidence="5" id="KW-0813">Transport</keyword>
<dbReference type="EMBL" id="JAQMWT010000615">
    <property type="protein sequence ID" value="KAJ8598930.1"/>
    <property type="molecule type" value="Genomic_DNA"/>
</dbReference>
<dbReference type="InterPro" id="IPR039047">
    <property type="entry name" value="PHAX"/>
</dbReference>
<evidence type="ECO:0000256" key="11">
    <source>
        <dbReference type="SAM" id="MobiDB-lite"/>
    </source>
</evidence>
<dbReference type="InterPro" id="IPR038092">
    <property type="entry name" value="PHAX_RNA-binding_sf"/>
</dbReference>
<dbReference type="PANTHER" id="PTHR13135">
    <property type="entry name" value="CYTOSOLIC RESINIFERATOXIN BINDING PROTEIN RBP-26"/>
    <property type="match status" value="1"/>
</dbReference>
<feature type="region of interest" description="Disordered" evidence="11">
    <location>
        <begin position="150"/>
        <end position="191"/>
    </location>
</feature>
<sequence length="211" mass="23191">MACAEVAACDEDVEAIIDALNRLVCEDDDNTEMGVGDAAEVEEIASVQRTKRGGPCALERPLSAPRGADAESSAANRTARRLHERNTHLIRQAVLAIGANKAKRLLERTLKVQRSGGMKTADGSRNRTAGGVFFYLLRDEMEPAAYRKLMNDDSRRRKKQNGTYNKKRRRDASPAPCGKRPTQKQPDAPLTFAMMLRRPNALTAGSLKAAR</sequence>
<evidence type="ECO:0000256" key="1">
    <source>
        <dbReference type="ARBA" id="ARBA00004123"/>
    </source>
</evidence>
<dbReference type="GO" id="GO:0015031">
    <property type="term" value="P:protein transport"/>
    <property type="evidence" value="ECO:0007669"/>
    <property type="project" value="UniProtKB-KW"/>
</dbReference>
<gene>
    <name evidence="13" type="ORF">CTAYLR_009839</name>
</gene>
<keyword evidence="14" id="KW-1185">Reference proteome</keyword>
<proteinExistence type="inferred from homology"/>
<evidence type="ECO:0000259" key="12">
    <source>
        <dbReference type="Pfam" id="PF10258"/>
    </source>
</evidence>
<evidence type="ECO:0000256" key="10">
    <source>
        <dbReference type="ARBA" id="ARBA00030834"/>
    </source>
</evidence>
<keyword evidence="8" id="KW-0653">Protein transport</keyword>
<dbReference type="GO" id="GO:0003723">
    <property type="term" value="F:RNA binding"/>
    <property type="evidence" value="ECO:0007669"/>
    <property type="project" value="UniProtKB-KW"/>
</dbReference>
<protein>
    <recommendedName>
        <fullName evidence="4">Phosphorylated adapter RNA export protein</fullName>
    </recommendedName>
    <alternativeName>
        <fullName evidence="10">RNA U small nuclear RNA export adapter protein</fullName>
    </alternativeName>
</protein>
<evidence type="ECO:0000256" key="7">
    <source>
        <dbReference type="ARBA" id="ARBA00022884"/>
    </source>
</evidence>
<keyword evidence="7" id="KW-0694">RNA-binding</keyword>
<feature type="domain" description="Phosphorylated adapter RNA export protein RNA-binding" evidence="12">
    <location>
        <begin position="75"/>
        <end position="153"/>
    </location>
</feature>
<keyword evidence="6" id="KW-0963">Cytoplasm</keyword>
<dbReference type="GO" id="GO:0006408">
    <property type="term" value="P:snRNA export from nucleus"/>
    <property type="evidence" value="ECO:0007669"/>
    <property type="project" value="InterPro"/>
</dbReference>
<accession>A0AAD7U6V1</accession>